<evidence type="ECO:0000313" key="3">
    <source>
        <dbReference type="Proteomes" id="UP000034022"/>
    </source>
</evidence>
<dbReference type="Gene3D" id="3.30.1330.60">
    <property type="entry name" value="OmpA-like domain"/>
    <property type="match status" value="1"/>
</dbReference>
<proteinExistence type="predicted"/>
<evidence type="ECO:0008006" key="4">
    <source>
        <dbReference type="Google" id="ProtNLM"/>
    </source>
</evidence>
<dbReference type="EMBL" id="LBUU01000002">
    <property type="protein sequence ID" value="KKQ70963.1"/>
    <property type="molecule type" value="Genomic_DNA"/>
</dbReference>
<feature type="region of interest" description="Disordered" evidence="1">
    <location>
        <begin position="53"/>
        <end position="72"/>
    </location>
</feature>
<dbReference type="Proteomes" id="UP000034022">
    <property type="component" value="Unassembled WGS sequence"/>
</dbReference>
<dbReference type="SUPFAM" id="SSF103088">
    <property type="entry name" value="OmpA-like"/>
    <property type="match status" value="1"/>
</dbReference>
<organism evidence="2 3">
    <name type="scientific">Candidatus Falkowbacteria bacterium GW2011_GWE1_38_31</name>
    <dbReference type="NCBI Taxonomy" id="1618638"/>
    <lineage>
        <taxon>Bacteria</taxon>
        <taxon>Candidatus Falkowiibacteriota</taxon>
    </lineage>
</organism>
<evidence type="ECO:0000256" key="1">
    <source>
        <dbReference type="SAM" id="MobiDB-lite"/>
    </source>
</evidence>
<name>A0A0G0JTY2_9BACT</name>
<protein>
    <recommendedName>
        <fullName evidence="4">OmpA-like domain-containing protein</fullName>
    </recommendedName>
</protein>
<gene>
    <name evidence="2" type="ORF">US91_C0002G0042</name>
</gene>
<feature type="compositionally biased region" description="Low complexity" evidence="1">
    <location>
        <begin position="240"/>
        <end position="251"/>
    </location>
</feature>
<evidence type="ECO:0000313" key="2">
    <source>
        <dbReference type="EMBL" id="KKQ70963.1"/>
    </source>
</evidence>
<dbReference type="InterPro" id="IPR036737">
    <property type="entry name" value="OmpA-like_sf"/>
</dbReference>
<sequence length="406" mass="45473">MKRFIFTVIVWGITFFVFSPIHVSAESITSTADNKVQIGDVWYNNGQSAPWVQAGPAGNNNPLNPLQNAGQQEKGPKTYHTLYISNLDGLPVDRLRSMANIVSPDRVKFIDEPATIDRSLSNIFFWKPGEEISGTYLNTVVIVGEKNENRESIEARAAVEMHKYTNGNYCHVSTLVREKQDSMTRSAGGGITRILSDIASVAFGFLLSDSELEAGEYLIYLAKMYYVDPAEIKRIKSEKPSTSTKPATTTPVSAQTPQTELNTSVPPQKTESIAFSPMPVKLDYDIAMPYDDQSPTIWLWGKVFYHLFKNNIKIIIKGFCDVRGGEDYNLDLGKHRAENVKMLVEKAMLLQNPPEMHAQIKEYFRTMVIADTAGESEAAFGPERHYDDRRVDFIVGGKNITLPNLM</sequence>
<accession>A0A0G0JTY2</accession>
<dbReference type="AlphaFoldDB" id="A0A0G0JTY2"/>
<feature type="region of interest" description="Disordered" evidence="1">
    <location>
        <begin position="237"/>
        <end position="266"/>
    </location>
</feature>
<comment type="caution">
    <text evidence="2">The sequence shown here is derived from an EMBL/GenBank/DDBJ whole genome shotgun (WGS) entry which is preliminary data.</text>
</comment>
<feature type="compositionally biased region" description="Polar residues" evidence="1">
    <location>
        <begin position="252"/>
        <end position="266"/>
    </location>
</feature>
<reference evidence="2 3" key="1">
    <citation type="journal article" date="2015" name="Nature">
        <title>rRNA introns, odd ribosomes, and small enigmatic genomes across a large radiation of phyla.</title>
        <authorList>
            <person name="Brown C.T."/>
            <person name="Hug L.A."/>
            <person name="Thomas B.C."/>
            <person name="Sharon I."/>
            <person name="Castelle C.J."/>
            <person name="Singh A."/>
            <person name="Wilkins M.J."/>
            <person name="Williams K.H."/>
            <person name="Banfield J.F."/>
        </authorList>
    </citation>
    <scope>NUCLEOTIDE SEQUENCE [LARGE SCALE GENOMIC DNA]</scope>
</reference>